<evidence type="ECO:0000313" key="3">
    <source>
        <dbReference type="Proteomes" id="UP000076532"/>
    </source>
</evidence>
<reference evidence="2 3" key="1">
    <citation type="journal article" date="2016" name="Mol. Biol. Evol.">
        <title>Comparative Genomics of Early-Diverging Mushroom-Forming Fungi Provides Insights into the Origins of Lignocellulose Decay Capabilities.</title>
        <authorList>
            <person name="Nagy L.G."/>
            <person name="Riley R."/>
            <person name="Tritt A."/>
            <person name="Adam C."/>
            <person name="Daum C."/>
            <person name="Floudas D."/>
            <person name="Sun H."/>
            <person name="Yadav J.S."/>
            <person name="Pangilinan J."/>
            <person name="Larsson K.H."/>
            <person name="Matsuura K."/>
            <person name="Barry K."/>
            <person name="Labutti K."/>
            <person name="Kuo R."/>
            <person name="Ohm R.A."/>
            <person name="Bhattacharya S.S."/>
            <person name="Shirouzu T."/>
            <person name="Yoshinaga Y."/>
            <person name="Martin F.M."/>
            <person name="Grigoriev I.V."/>
            <person name="Hibbett D.S."/>
        </authorList>
    </citation>
    <scope>NUCLEOTIDE SEQUENCE [LARGE SCALE GENOMIC DNA]</scope>
    <source>
        <strain evidence="2 3">CBS 109695</strain>
    </source>
</reference>
<keyword evidence="3" id="KW-1185">Reference proteome</keyword>
<keyword evidence="1" id="KW-0472">Membrane</keyword>
<sequence>MSLKSLKQQLSKKSLSHRAHPDSMTTWSASIRLGVFACLELAWIILAVVCRIKVIEIGDGDMLRIKTVWITFAVLYQVIATAPLVGVLAGIAGGSRIDPKRAAGELTLQALGNTSKSNINGVAYFSVGLI</sequence>
<name>A0A166B0M5_9AGAM</name>
<protein>
    <submittedName>
        <fullName evidence="2">Uncharacterized protein</fullName>
    </submittedName>
</protein>
<dbReference type="AlphaFoldDB" id="A0A166B0M5"/>
<proteinExistence type="predicted"/>
<keyword evidence="1" id="KW-1133">Transmembrane helix</keyword>
<gene>
    <name evidence="2" type="ORF">FIBSPDRAFT_898376</name>
</gene>
<keyword evidence="1" id="KW-0812">Transmembrane</keyword>
<organism evidence="2 3">
    <name type="scientific">Athelia psychrophila</name>
    <dbReference type="NCBI Taxonomy" id="1759441"/>
    <lineage>
        <taxon>Eukaryota</taxon>
        <taxon>Fungi</taxon>
        <taxon>Dikarya</taxon>
        <taxon>Basidiomycota</taxon>
        <taxon>Agaricomycotina</taxon>
        <taxon>Agaricomycetes</taxon>
        <taxon>Agaricomycetidae</taxon>
        <taxon>Atheliales</taxon>
        <taxon>Atheliaceae</taxon>
        <taxon>Athelia</taxon>
    </lineage>
</organism>
<accession>A0A166B0M5</accession>
<dbReference type="Proteomes" id="UP000076532">
    <property type="component" value="Unassembled WGS sequence"/>
</dbReference>
<evidence type="ECO:0000313" key="2">
    <source>
        <dbReference type="EMBL" id="KZP12154.1"/>
    </source>
</evidence>
<dbReference type="EMBL" id="KV417651">
    <property type="protein sequence ID" value="KZP12154.1"/>
    <property type="molecule type" value="Genomic_DNA"/>
</dbReference>
<feature type="transmembrane region" description="Helical" evidence="1">
    <location>
        <begin position="33"/>
        <end position="55"/>
    </location>
</feature>
<evidence type="ECO:0000256" key="1">
    <source>
        <dbReference type="SAM" id="Phobius"/>
    </source>
</evidence>
<feature type="transmembrane region" description="Helical" evidence="1">
    <location>
        <begin position="67"/>
        <end position="91"/>
    </location>
</feature>